<accession>A0A9W5XLH5</accession>
<proteinExistence type="predicted"/>
<evidence type="ECO:0000313" key="1">
    <source>
        <dbReference type="EMBL" id="GIJ34984.1"/>
    </source>
</evidence>
<organism evidence="1 2">
    <name type="scientific">Micromonospora sediminimaris</name>
    <dbReference type="NCBI Taxonomy" id="547162"/>
    <lineage>
        <taxon>Bacteria</taxon>
        <taxon>Bacillati</taxon>
        <taxon>Actinomycetota</taxon>
        <taxon>Actinomycetes</taxon>
        <taxon>Micromonosporales</taxon>
        <taxon>Micromonosporaceae</taxon>
        <taxon>Micromonospora</taxon>
    </lineage>
</organism>
<dbReference type="AlphaFoldDB" id="A0A9W5XLH5"/>
<sequence length="171" mass="18372">MTRPACGTCATPGGVRDGRPWCDTCRIWLVLHEPTGQWVSYADNASRDRAAETARRVAASARQVTDNLPRVHTMLPEGWTARPHQGIDGALYAIAIDAPGGVIDATAYLHPPTDTSGWQVTVHNRVTGVGFPSYTDGGARAASFDTVEAAATDGIRLLRGEIHDLASRRPR</sequence>
<comment type="caution">
    <text evidence="1">The sequence shown here is derived from an EMBL/GenBank/DDBJ whole genome shotgun (WGS) entry which is preliminary data.</text>
</comment>
<dbReference type="OrthoDB" id="3402245at2"/>
<keyword evidence="2" id="KW-1185">Reference proteome</keyword>
<dbReference type="Proteomes" id="UP000607311">
    <property type="component" value="Unassembled WGS sequence"/>
</dbReference>
<dbReference type="RefSeq" id="WP_139233200.1">
    <property type="nucleotide sequence ID" value="NZ_BOPD01000026.1"/>
</dbReference>
<reference evidence="1" key="1">
    <citation type="submission" date="2021-01" db="EMBL/GenBank/DDBJ databases">
        <title>Whole genome shotgun sequence of Verrucosispora sediminis NBRC 107745.</title>
        <authorList>
            <person name="Komaki H."/>
            <person name="Tamura T."/>
        </authorList>
    </citation>
    <scope>NUCLEOTIDE SEQUENCE</scope>
    <source>
        <strain evidence="1">NBRC 107745</strain>
    </source>
</reference>
<protein>
    <submittedName>
        <fullName evidence="1">Uncharacterized protein</fullName>
    </submittedName>
</protein>
<evidence type="ECO:0000313" key="2">
    <source>
        <dbReference type="Proteomes" id="UP000607311"/>
    </source>
</evidence>
<gene>
    <name evidence="1" type="ORF">Vse01_41320</name>
</gene>
<dbReference type="EMBL" id="BOPD01000026">
    <property type="protein sequence ID" value="GIJ34984.1"/>
    <property type="molecule type" value="Genomic_DNA"/>
</dbReference>
<name>A0A9W5XLH5_9ACTN</name>